<proteinExistence type="predicted"/>
<evidence type="ECO:0000256" key="8">
    <source>
        <dbReference type="SAM" id="MobiDB-lite"/>
    </source>
</evidence>
<dbReference type="GO" id="GO:0007283">
    <property type="term" value="P:spermatogenesis"/>
    <property type="evidence" value="ECO:0007669"/>
    <property type="project" value="TreeGrafter"/>
</dbReference>
<evidence type="ECO:0000313" key="11">
    <source>
        <dbReference type="Proteomes" id="UP000694569"/>
    </source>
</evidence>
<reference evidence="10" key="2">
    <citation type="submission" date="2025-09" db="UniProtKB">
        <authorList>
            <consortium name="Ensembl"/>
        </authorList>
    </citation>
    <scope>IDENTIFICATION</scope>
</reference>
<dbReference type="CDD" id="cd00038">
    <property type="entry name" value="CAP_ED"/>
    <property type="match status" value="1"/>
</dbReference>
<dbReference type="GO" id="GO:0030552">
    <property type="term" value="F:cAMP binding"/>
    <property type="evidence" value="ECO:0007669"/>
    <property type="project" value="UniProtKB-KW"/>
</dbReference>
<sequence length="659" mass="75355">MSLIYRTKPPGVAGELSAARGPLNQTAQAALYSIHMYTISSFPRTHPRRKRCILGLSKVLLAFSLGHLFRHGLANFVLQSFRHVVQKIMTLQAATRYFIQNAEEKLGASFWGDVATSRFPTEESYEGEEDSGSRDESEDVELAFNTSFFKTQYEFTFPEKAIAAALRRPEERSPNDIRYIRSMMMGILSFRRYSSHMQLMLARVVYYRRFGRGRVIVRKGHRGDSFYFVFSGVIAVTQDVDGRSALLDPEPILLHKGASFGEVALLKGLRRNATVICMEDTEFLVVDRKEFFRNKLDQELQKELHYRFQFFRSLDLFSSWSDKSLETLADHCKTEECNHSQIIVSDTSETKNIIFVTKGRYEVLRLVDLSQCSSFLKWIKQHDALLGRSSLLSHTGKFLQGIHGDPSPTRNDGGAELISESRSTSVENLTRRNGLPVSYPETPEYPDLPRDLVAAVYLRIDSIHPGQYFRGVDVDYIESCLEREGRLTSGQCLTFLPTSEPRDPRSMVIVSQGAEIIRIRLDKFTELADLRTLEKLKLEVTAYPSDNDLCRVFLEQNRWKVFKSDLVSNLSSTPSPHLRVYPRDEKTKANQNRHCTDRSGILHLGARKAPSAKFWTTPVNQKVSEPRRTDQEESHSTQESIRLIHGIDLPKLCGKRVMW</sequence>
<keyword evidence="3" id="KW-0116">cAMP-binding</keyword>
<comment type="subcellular location">
    <subcellularLocation>
        <location evidence="1">Cytoplasm</location>
        <location evidence="1">Cytosol</location>
    </subcellularLocation>
</comment>
<protein>
    <recommendedName>
        <fullName evidence="7">Cyclic nucleotide-binding domain-containing protein 2</fullName>
    </recommendedName>
</protein>
<keyword evidence="2" id="KW-0963">Cytoplasm</keyword>
<organism evidence="10 11">
    <name type="scientific">Leptobrachium leishanense</name>
    <name type="common">Leishan spiny toad</name>
    <dbReference type="NCBI Taxonomy" id="445787"/>
    <lineage>
        <taxon>Eukaryota</taxon>
        <taxon>Metazoa</taxon>
        <taxon>Chordata</taxon>
        <taxon>Craniata</taxon>
        <taxon>Vertebrata</taxon>
        <taxon>Euteleostomi</taxon>
        <taxon>Amphibia</taxon>
        <taxon>Batrachia</taxon>
        <taxon>Anura</taxon>
        <taxon>Pelobatoidea</taxon>
        <taxon>Megophryidae</taxon>
        <taxon>Leptobrachium</taxon>
    </lineage>
</organism>
<dbReference type="FunFam" id="2.60.120.10:FF:000083">
    <property type="entry name" value="Cyclic nucleotide binding domain containing 2"/>
    <property type="match status" value="1"/>
</dbReference>
<evidence type="ECO:0000256" key="5">
    <source>
        <dbReference type="ARBA" id="ARBA00023149"/>
    </source>
</evidence>
<dbReference type="PANTHER" id="PTHR23011:SF43">
    <property type="entry name" value="CYCLIC NUCLEOTIDE-BINDING DOMAIN-CONTAINING PROTEIN 2"/>
    <property type="match status" value="1"/>
</dbReference>
<evidence type="ECO:0000259" key="9">
    <source>
        <dbReference type="PROSITE" id="PS50042"/>
    </source>
</evidence>
<dbReference type="InterPro" id="IPR000595">
    <property type="entry name" value="cNMP-bd_dom"/>
</dbReference>
<comment type="function">
    <text evidence="6">Essential for male fertility. Plays an important role in spermatogenesis and regulates sperm motility by controlling the development of the flagellar bending of sperm.</text>
</comment>
<dbReference type="SUPFAM" id="SSF51206">
    <property type="entry name" value="cAMP-binding domain-like"/>
    <property type="match status" value="2"/>
</dbReference>
<keyword evidence="4" id="KW-0547">Nucleotide-binding</keyword>
<evidence type="ECO:0000256" key="2">
    <source>
        <dbReference type="ARBA" id="ARBA00022490"/>
    </source>
</evidence>
<dbReference type="GeneTree" id="ENSGT00390000003964"/>
<feature type="compositionally biased region" description="Basic and acidic residues" evidence="8">
    <location>
        <begin position="624"/>
        <end position="636"/>
    </location>
</feature>
<dbReference type="GO" id="GO:0005829">
    <property type="term" value="C:cytosol"/>
    <property type="evidence" value="ECO:0007669"/>
    <property type="project" value="UniProtKB-SubCell"/>
</dbReference>
<dbReference type="AlphaFoldDB" id="A0A8C5MMN7"/>
<dbReference type="PANTHER" id="PTHR23011">
    <property type="entry name" value="CYCLIC NUCLEOTIDE-BINDING DOMAIN CONTAINING PROTEIN"/>
    <property type="match status" value="1"/>
</dbReference>
<reference evidence="10" key="1">
    <citation type="submission" date="2025-08" db="UniProtKB">
        <authorList>
            <consortium name="Ensembl"/>
        </authorList>
    </citation>
    <scope>IDENTIFICATION</scope>
</reference>
<dbReference type="InterPro" id="IPR014710">
    <property type="entry name" value="RmlC-like_jellyroll"/>
</dbReference>
<evidence type="ECO:0000256" key="6">
    <source>
        <dbReference type="ARBA" id="ARBA00059651"/>
    </source>
</evidence>
<dbReference type="SMART" id="SM00100">
    <property type="entry name" value="cNMP"/>
    <property type="match status" value="1"/>
</dbReference>
<dbReference type="InterPro" id="IPR018490">
    <property type="entry name" value="cNMP-bd_dom_sf"/>
</dbReference>
<evidence type="ECO:0000256" key="4">
    <source>
        <dbReference type="ARBA" id="ARBA00022741"/>
    </source>
</evidence>
<dbReference type="Ensembl" id="ENSLLET00000016884.1">
    <property type="protein sequence ID" value="ENSLLEP00000016262.1"/>
    <property type="gene ID" value="ENSLLEG00000010366.1"/>
</dbReference>
<dbReference type="Proteomes" id="UP000694569">
    <property type="component" value="Unplaced"/>
</dbReference>
<dbReference type="PROSITE" id="PS50042">
    <property type="entry name" value="CNMP_BINDING_3"/>
    <property type="match status" value="1"/>
</dbReference>
<dbReference type="Pfam" id="PF00027">
    <property type="entry name" value="cNMP_binding"/>
    <property type="match status" value="1"/>
</dbReference>
<accession>A0A8C5MMN7</accession>
<feature type="domain" description="Cyclic nucleotide-binding" evidence="9">
    <location>
        <begin position="189"/>
        <end position="293"/>
    </location>
</feature>
<dbReference type="Gene3D" id="2.60.120.10">
    <property type="entry name" value="Jelly Rolls"/>
    <property type="match status" value="2"/>
</dbReference>
<keyword evidence="5" id="KW-0114">cAMP</keyword>
<evidence type="ECO:0000256" key="1">
    <source>
        <dbReference type="ARBA" id="ARBA00004514"/>
    </source>
</evidence>
<name>A0A8C5MMN7_9ANUR</name>
<evidence type="ECO:0000313" key="10">
    <source>
        <dbReference type="Ensembl" id="ENSLLEP00000016262.1"/>
    </source>
</evidence>
<evidence type="ECO:0000256" key="7">
    <source>
        <dbReference type="ARBA" id="ARBA00072573"/>
    </source>
</evidence>
<dbReference type="OrthoDB" id="166212at2759"/>
<feature type="region of interest" description="Disordered" evidence="8">
    <location>
        <begin position="620"/>
        <end position="639"/>
    </location>
</feature>
<evidence type="ECO:0000256" key="3">
    <source>
        <dbReference type="ARBA" id="ARBA00022566"/>
    </source>
</evidence>
<keyword evidence="11" id="KW-1185">Reference proteome</keyword>